<protein>
    <submittedName>
        <fullName evidence="1">Uncharacterized protein</fullName>
    </submittedName>
</protein>
<proteinExistence type="predicted"/>
<dbReference type="Proteomes" id="UP000236333">
    <property type="component" value="Unassembled WGS sequence"/>
</dbReference>
<dbReference type="EMBL" id="PGGS01000319">
    <property type="protein sequence ID" value="PNH05268.1"/>
    <property type="molecule type" value="Genomic_DNA"/>
</dbReference>
<gene>
    <name evidence="1" type="ORF">TSOC_008483</name>
</gene>
<dbReference type="AlphaFoldDB" id="A0A2J7ZYD2"/>
<comment type="caution">
    <text evidence="1">The sequence shown here is derived from an EMBL/GenBank/DDBJ whole genome shotgun (WGS) entry which is preliminary data.</text>
</comment>
<reference evidence="1 2" key="1">
    <citation type="journal article" date="2017" name="Mol. Biol. Evol.">
        <title>The 4-celled Tetrabaena socialis nuclear genome reveals the essential components for genetic control of cell number at the origin of multicellularity in the volvocine lineage.</title>
        <authorList>
            <person name="Featherston J."/>
            <person name="Arakaki Y."/>
            <person name="Hanschen E.R."/>
            <person name="Ferris P.J."/>
            <person name="Michod R.E."/>
            <person name="Olson B.J.S.C."/>
            <person name="Nozaki H."/>
            <person name="Durand P.M."/>
        </authorList>
    </citation>
    <scope>NUCLEOTIDE SEQUENCE [LARGE SCALE GENOMIC DNA]</scope>
    <source>
        <strain evidence="1 2">NIES-571</strain>
    </source>
</reference>
<organism evidence="1 2">
    <name type="scientific">Tetrabaena socialis</name>
    <dbReference type="NCBI Taxonomy" id="47790"/>
    <lineage>
        <taxon>Eukaryota</taxon>
        <taxon>Viridiplantae</taxon>
        <taxon>Chlorophyta</taxon>
        <taxon>core chlorophytes</taxon>
        <taxon>Chlorophyceae</taxon>
        <taxon>CS clade</taxon>
        <taxon>Chlamydomonadales</taxon>
        <taxon>Tetrabaenaceae</taxon>
        <taxon>Tetrabaena</taxon>
    </lineage>
</organism>
<evidence type="ECO:0000313" key="1">
    <source>
        <dbReference type="EMBL" id="PNH05268.1"/>
    </source>
</evidence>
<sequence>MARCRTPSSCGQGTTGVAGKAQVRAPCFVHPRLADLHCQFPCEASMTIAHGFQGLLRRPRATGQPELHPAAHSLSTPRYCVICCHTPSIDSFHSVTALLPSDTARMEPVVDQLTRQTGTLKSCTSRLSQPPLGSSPYTNTCPSCPADAMVFLGRPRLGAHATSRTQSLCPGSESPSRHPRSLCVHTCGRPEVTNRFTGPAGCCLLVTSEPGACAGAQLTAVHPTLCPPGS</sequence>
<keyword evidence="2" id="KW-1185">Reference proteome</keyword>
<accession>A0A2J7ZYD2</accession>
<name>A0A2J7ZYD2_9CHLO</name>
<evidence type="ECO:0000313" key="2">
    <source>
        <dbReference type="Proteomes" id="UP000236333"/>
    </source>
</evidence>